<feature type="region of interest" description="Disordered" evidence="2">
    <location>
        <begin position="566"/>
        <end position="595"/>
    </location>
</feature>
<dbReference type="Pfam" id="PF13620">
    <property type="entry name" value="CarboxypepD_reg"/>
    <property type="match status" value="2"/>
</dbReference>
<dbReference type="InterPro" id="IPR008969">
    <property type="entry name" value="CarboxyPept-like_regulatory"/>
</dbReference>
<dbReference type="PANTHER" id="PTHR23303:SF14">
    <property type="entry name" value="BOS COMPLEX SUBUNIT NOMO1-RELATED"/>
    <property type="match status" value="1"/>
</dbReference>
<dbReference type="RefSeq" id="WP_338278553.1">
    <property type="nucleotide sequence ID" value="NZ_BTTX01000003.1"/>
</dbReference>
<dbReference type="PANTHER" id="PTHR23303">
    <property type="entry name" value="CARBOXYPEPTIDASE REGULATORY REGION-CONTAINING"/>
    <property type="match status" value="1"/>
</dbReference>
<dbReference type="Gene3D" id="2.60.40.1120">
    <property type="entry name" value="Carboxypeptidase-like, regulatory domain"/>
    <property type="match status" value="6"/>
</dbReference>
<evidence type="ECO:0000313" key="3">
    <source>
        <dbReference type="EMBL" id="GMU07696.1"/>
    </source>
</evidence>
<dbReference type="SUPFAM" id="SSF49452">
    <property type="entry name" value="Starch-binding domain-like"/>
    <property type="match status" value="2"/>
</dbReference>
<evidence type="ECO:0008006" key="5">
    <source>
        <dbReference type="Google" id="ProtNLM"/>
    </source>
</evidence>
<evidence type="ECO:0000256" key="2">
    <source>
        <dbReference type="SAM" id="MobiDB-lite"/>
    </source>
</evidence>
<proteinExistence type="predicted"/>
<feature type="region of interest" description="Disordered" evidence="2">
    <location>
        <begin position="31"/>
        <end position="56"/>
    </location>
</feature>
<dbReference type="EMBL" id="BTTX01000003">
    <property type="protein sequence ID" value="GMU07696.1"/>
    <property type="molecule type" value="Genomic_DNA"/>
</dbReference>
<feature type="compositionally biased region" description="Acidic residues" evidence="2">
    <location>
        <begin position="568"/>
        <end position="581"/>
    </location>
</feature>
<dbReference type="InterPro" id="IPR013784">
    <property type="entry name" value="Carb-bd-like_fold"/>
</dbReference>
<keyword evidence="1" id="KW-0732">Signal</keyword>
<protein>
    <recommendedName>
        <fullName evidence="5">Carboxypeptidase regulatory-like domain-containing protein</fullName>
    </recommendedName>
</protein>
<dbReference type="InterPro" id="IPR051417">
    <property type="entry name" value="SDr/BOS_complex"/>
</dbReference>
<evidence type="ECO:0000256" key="1">
    <source>
        <dbReference type="ARBA" id="ARBA00022729"/>
    </source>
</evidence>
<organism evidence="3 4">
    <name type="scientific">Corallococcus caeni</name>
    <dbReference type="NCBI Taxonomy" id="3082388"/>
    <lineage>
        <taxon>Bacteria</taxon>
        <taxon>Pseudomonadati</taxon>
        <taxon>Myxococcota</taxon>
        <taxon>Myxococcia</taxon>
        <taxon>Myxococcales</taxon>
        <taxon>Cystobacterineae</taxon>
        <taxon>Myxococcaceae</taxon>
        <taxon>Corallococcus</taxon>
    </lineage>
</organism>
<evidence type="ECO:0000313" key="4">
    <source>
        <dbReference type="Proteomes" id="UP001342631"/>
    </source>
</evidence>
<accession>A0ABQ6QVI4</accession>
<sequence length="1117" mass="119202">MRKPSAVVIGGVVLLLLLGAGAFWWLRPTPPTPAPPPAPRTARRQLPATPPAPPQGALQVRGRVVDLQGHPVAGIEVSASVGLPGETLSELPCDATDSPGVSLLSEDCASVSASRWVRELVEAHRGSAFVLSRTTSASDGTFTLEDLPGGKVTLWALGPHGAGLQEDVVTGTQDVTLELESSHPVTGRVVDEDGAPLANVQVTVLHTGTARYFETKTGADGRFSVGPLPDAGTYGLLAFHPGRLPVWEQELATGPMVADVVMFAPRRIVGTVVDGEQPVAGATVTEVGGDHVATTDAQGRFTFDGLSPDDYTLEAEQGGLQARETVKVTEDQREAQVTLRLGTSFFVEATVRDAAGNPVANAEVNADLPSEIAEHYGSPIFQTLGTTDADGRVRLGPLQAGTYTFQVVADRLLDLTAVRTVAAGGPPLEFVLAPALLVEGHVTDTAGKPLADVSLSLRPPKQKRPEGAPPPVIARMHIMMHPPREAPITFDATSDAEGHFAIKLDEPVSGTLTVEAEGYLPRKLQVRAPTSGLKLALDTGATVRGTVTSSRGTPVNEVDISLVKQEVDEAPSEGSSEEEEEAERRTFAGSTGEDGHFAIQGLPPGTYLVWMRANQGGYERLMPDRVVLRGSETVELALRLDLDGRVGGIVVDAEGRPLADVAVDATAKEDEASGGRSFSPLTAKTGPDGRFVLEPLARDWDYELEAVKPGYALPRPPKKDSLDEGPDDETPEQMSERIHRWLEDQQGPKVIARAGNMDVRIVMAFQGRVTGRLVKQDGTPITRFTVNEEAVRDPRGAFTVYVDEPGPQHLTFEVPGHALTQRDVDVPVGRDVDLGTVRVDVGRVIKGRVVDDATGTPLAGVSVSLALPLDDARNAEDSSSFADVLTGLDGTFQLPAVESRPYVLTVQEAEHASLHRTLSPTEDTLELRLPSATRLEVSARDAQGRPSSIVLAAVSKADPDEQRLAPASDGVAMFRDLAPGDYVVKIAGGNTGRAVPRVVHVEPRRVNRVDLPLTTTGLKLKLRWSERGRQGTSYLLPGRVPAPPESASATEVRWLREQALPPLIHNSGTWVLVPPGPYTLLVLQEREGRWLSYRQDVTVGAGTMQDVQDVEVPALPW</sequence>
<reference evidence="3 4" key="1">
    <citation type="journal article" date="2024" name="Arch. Microbiol.">
        <title>Corallococcus caeni sp. nov., a novel myxobacterium isolated from activated sludge.</title>
        <authorList>
            <person name="Tomita S."/>
            <person name="Nakai R."/>
            <person name="Kuroda K."/>
            <person name="Kurashita H."/>
            <person name="Hatamoto M."/>
            <person name="Yamaguchi T."/>
            <person name="Narihiro T."/>
        </authorList>
    </citation>
    <scope>NUCLEOTIDE SEQUENCE [LARGE SCALE GENOMIC DNA]</scope>
    <source>
        <strain evidence="3 4">NO1</strain>
    </source>
</reference>
<keyword evidence="4" id="KW-1185">Reference proteome</keyword>
<dbReference type="SUPFAM" id="SSF49464">
    <property type="entry name" value="Carboxypeptidase regulatory domain-like"/>
    <property type="match status" value="5"/>
</dbReference>
<gene>
    <name evidence="3" type="ORF">ASNO1_39490</name>
</gene>
<feature type="region of interest" description="Disordered" evidence="2">
    <location>
        <begin position="711"/>
        <end position="734"/>
    </location>
</feature>
<comment type="caution">
    <text evidence="3">The sequence shown here is derived from an EMBL/GenBank/DDBJ whole genome shotgun (WGS) entry which is preliminary data.</text>
</comment>
<dbReference type="Proteomes" id="UP001342631">
    <property type="component" value="Unassembled WGS sequence"/>
</dbReference>
<name>A0ABQ6QVI4_9BACT</name>